<evidence type="ECO:0000313" key="2">
    <source>
        <dbReference type="EMBL" id="KAK8842149.1"/>
    </source>
</evidence>
<proteinExistence type="predicted"/>
<accession>A0ABR2H7H2</accession>
<evidence type="ECO:0000313" key="1">
    <source>
        <dbReference type="EMBL" id="KAK8834230.1"/>
    </source>
</evidence>
<dbReference type="EMBL" id="JAPFFF010000039">
    <property type="protein sequence ID" value="KAK8842149.1"/>
    <property type="molecule type" value="Genomic_DNA"/>
</dbReference>
<keyword evidence="3" id="KW-1185">Reference proteome</keyword>
<protein>
    <submittedName>
        <fullName evidence="2">Uncharacterized protein</fullName>
    </submittedName>
</protein>
<organism evidence="2 3">
    <name type="scientific">Tritrichomonas musculus</name>
    <dbReference type="NCBI Taxonomy" id="1915356"/>
    <lineage>
        <taxon>Eukaryota</taxon>
        <taxon>Metamonada</taxon>
        <taxon>Parabasalia</taxon>
        <taxon>Tritrichomonadida</taxon>
        <taxon>Tritrichomonadidae</taxon>
        <taxon>Tritrichomonas</taxon>
    </lineage>
</organism>
<sequence length="97" mass="10850">MISIPSNIDKKYLGINSNAQIIPSSLFLNAFMNVTFPSYAIGYVNQASAPFIFRKAIKDIFSIAVSIDYKPTINEKCIFIKDSDEIDDDIDGHKLKS</sequence>
<evidence type="ECO:0000313" key="3">
    <source>
        <dbReference type="Proteomes" id="UP001470230"/>
    </source>
</evidence>
<name>A0ABR2H7H2_9EUKA</name>
<dbReference type="Proteomes" id="UP001470230">
    <property type="component" value="Unassembled WGS sequence"/>
</dbReference>
<dbReference type="EMBL" id="JAPFFF010000460">
    <property type="protein sequence ID" value="KAK8834230.1"/>
    <property type="molecule type" value="Genomic_DNA"/>
</dbReference>
<reference evidence="2 3" key="1">
    <citation type="submission" date="2024-04" db="EMBL/GenBank/DDBJ databases">
        <title>Tritrichomonas musculus Genome.</title>
        <authorList>
            <person name="Alves-Ferreira E."/>
            <person name="Grigg M."/>
            <person name="Lorenzi H."/>
            <person name="Galac M."/>
        </authorList>
    </citation>
    <scope>NUCLEOTIDE SEQUENCE [LARGE SCALE GENOMIC DNA]</scope>
    <source>
        <strain evidence="2 3">EAF2021</strain>
    </source>
</reference>
<comment type="caution">
    <text evidence="2">The sequence shown here is derived from an EMBL/GenBank/DDBJ whole genome shotgun (WGS) entry which is preliminary data.</text>
</comment>
<gene>
    <name evidence="2" type="ORF">M9Y10_026377</name>
    <name evidence="1" type="ORF">M9Y10_032356</name>
</gene>